<name>A0A1H4Q1E5_9MICO</name>
<feature type="transmembrane region" description="Helical" evidence="2">
    <location>
        <begin position="151"/>
        <end position="169"/>
    </location>
</feature>
<dbReference type="AlphaFoldDB" id="A0A1H4Q1E5"/>
<feature type="transmembrane region" description="Helical" evidence="2">
    <location>
        <begin position="37"/>
        <end position="59"/>
    </location>
</feature>
<evidence type="ECO:0000256" key="2">
    <source>
        <dbReference type="SAM" id="Phobius"/>
    </source>
</evidence>
<keyword evidence="2" id="KW-0812">Transmembrane</keyword>
<sequence length="182" mass="18810">MTHLPLRPAPGKLGEPTESDPIMTADLQTITTRATTVGVLTIVVGVLVALWVVGSRALFGMTGPVAVIMACTLAPVGLVLQVLSGVWLRRALALGHRIVPVIVALSFSATAGILFGLTVPEITGTGPRSLFAPAGDGFALEMSTALCNPLAVVYLGTSIAAAIFARLALRTPRTEEAHDFAS</sequence>
<protein>
    <submittedName>
        <fullName evidence="3">Uncharacterized protein</fullName>
    </submittedName>
</protein>
<keyword evidence="4" id="KW-1185">Reference proteome</keyword>
<dbReference type="STRING" id="640635.SAMN04489806_2682"/>
<keyword evidence="2" id="KW-0472">Membrane</keyword>
<evidence type="ECO:0000313" key="3">
    <source>
        <dbReference type="EMBL" id="SEC13429.1"/>
    </source>
</evidence>
<gene>
    <name evidence="3" type="ORF">SAMN04489806_2682</name>
</gene>
<dbReference type="EMBL" id="FNRY01000001">
    <property type="protein sequence ID" value="SEC13429.1"/>
    <property type="molecule type" value="Genomic_DNA"/>
</dbReference>
<evidence type="ECO:0000313" key="4">
    <source>
        <dbReference type="Proteomes" id="UP000199183"/>
    </source>
</evidence>
<evidence type="ECO:0000256" key="1">
    <source>
        <dbReference type="SAM" id="MobiDB-lite"/>
    </source>
</evidence>
<dbReference type="Proteomes" id="UP000199183">
    <property type="component" value="Unassembled WGS sequence"/>
</dbReference>
<keyword evidence="2" id="KW-1133">Transmembrane helix</keyword>
<organism evidence="3 4">
    <name type="scientific">Paramicrobacterium humi</name>
    <dbReference type="NCBI Taxonomy" id="640635"/>
    <lineage>
        <taxon>Bacteria</taxon>
        <taxon>Bacillati</taxon>
        <taxon>Actinomycetota</taxon>
        <taxon>Actinomycetes</taxon>
        <taxon>Micrococcales</taxon>
        <taxon>Microbacteriaceae</taxon>
        <taxon>Paramicrobacterium</taxon>
    </lineage>
</organism>
<accession>A0A1H4Q1E5</accession>
<reference evidence="3 4" key="1">
    <citation type="submission" date="2016-10" db="EMBL/GenBank/DDBJ databases">
        <authorList>
            <person name="de Groot N.N."/>
        </authorList>
    </citation>
    <scope>NUCLEOTIDE SEQUENCE [LARGE SCALE GENOMIC DNA]</scope>
    <source>
        <strain evidence="3 4">DSM 21799</strain>
    </source>
</reference>
<feature type="transmembrane region" description="Helical" evidence="2">
    <location>
        <begin position="65"/>
        <end position="86"/>
    </location>
</feature>
<feature type="transmembrane region" description="Helical" evidence="2">
    <location>
        <begin position="98"/>
        <end position="119"/>
    </location>
</feature>
<feature type="region of interest" description="Disordered" evidence="1">
    <location>
        <begin position="1"/>
        <end position="20"/>
    </location>
</feature>
<proteinExistence type="predicted"/>